<keyword evidence="5" id="KW-1185">Reference proteome</keyword>
<name>A0A397PGF0_9HYPH</name>
<dbReference type="SUPFAM" id="SSF102405">
    <property type="entry name" value="MCP/YpsA-like"/>
    <property type="match status" value="1"/>
</dbReference>
<dbReference type="Gene3D" id="3.40.50.450">
    <property type="match status" value="1"/>
</dbReference>
<dbReference type="GO" id="GO:0005829">
    <property type="term" value="C:cytosol"/>
    <property type="evidence" value="ECO:0007669"/>
    <property type="project" value="TreeGrafter"/>
</dbReference>
<gene>
    <name evidence="4" type="ORF">BXY53_2097</name>
</gene>
<evidence type="ECO:0000256" key="2">
    <source>
        <dbReference type="ARBA" id="ARBA00006763"/>
    </source>
</evidence>
<dbReference type="NCBIfam" id="TIGR00730">
    <property type="entry name" value="Rossman fold protein, TIGR00730 family"/>
    <property type="match status" value="1"/>
</dbReference>
<protein>
    <recommendedName>
        <fullName evidence="3">Cytokinin riboside 5'-monophosphate phosphoribohydrolase</fullName>
        <ecNumber evidence="3">3.2.2.n1</ecNumber>
    </recommendedName>
</protein>
<evidence type="ECO:0000313" key="4">
    <source>
        <dbReference type="EMBL" id="RIA47543.1"/>
    </source>
</evidence>
<keyword evidence="3" id="KW-0203">Cytokinin biosynthesis</keyword>
<organism evidence="4 5">
    <name type="scientific">Dichotomicrobium thermohalophilum</name>
    <dbReference type="NCBI Taxonomy" id="933063"/>
    <lineage>
        <taxon>Bacteria</taxon>
        <taxon>Pseudomonadati</taxon>
        <taxon>Pseudomonadota</taxon>
        <taxon>Alphaproteobacteria</taxon>
        <taxon>Hyphomicrobiales</taxon>
        <taxon>Hyphomicrobiaceae</taxon>
        <taxon>Dichotomicrobium</taxon>
    </lineage>
</organism>
<evidence type="ECO:0000256" key="3">
    <source>
        <dbReference type="RuleBase" id="RU363015"/>
    </source>
</evidence>
<dbReference type="EC" id="3.2.2.n1" evidence="3"/>
<dbReference type="PANTHER" id="PTHR31223:SF70">
    <property type="entry name" value="LOG FAMILY PROTEIN YJL055W"/>
    <property type="match status" value="1"/>
</dbReference>
<dbReference type="AlphaFoldDB" id="A0A397PGF0"/>
<dbReference type="Pfam" id="PF03641">
    <property type="entry name" value="Lysine_decarbox"/>
    <property type="match status" value="1"/>
</dbReference>
<dbReference type="PANTHER" id="PTHR31223">
    <property type="entry name" value="LOG FAMILY PROTEIN YJL055W"/>
    <property type="match status" value="1"/>
</dbReference>
<dbReference type="GO" id="GO:0008714">
    <property type="term" value="F:AMP nucleosidase activity"/>
    <property type="evidence" value="ECO:0007669"/>
    <property type="project" value="UniProtKB-EC"/>
</dbReference>
<evidence type="ECO:0000313" key="5">
    <source>
        <dbReference type="Proteomes" id="UP000266273"/>
    </source>
</evidence>
<keyword evidence="3" id="KW-0378">Hydrolase</keyword>
<comment type="similarity">
    <text evidence="2 3">Belongs to the LOG family.</text>
</comment>
<dbReference type="Proteomes" id="UP000266273">
    <property type="component" value="Unassembled WGS sequence"/>
</dbReference>
<accession>A0A397PGF0</accession>
<dbReference type="InterPro" id="IPR005269">
    <property type="entry name" value="LOG"/>
</dbReference>
<comment type="catalytic activity">
    <reaction evidence="1">
        <text>AMP + H2O = D-ribose 5-phosphate + adenine</text>
        <dbReference type="Rhea" id="RHEA:20129"/>
        <dbReference type="ChEBI" id="CHEBI:15377"/>
        <dbReference type="ChEBI" id="CHEBI:16708"/>
        <dbReference type="ChEBI" id="CHEBI:78346"/>
        <dbReference type="ChEBI" id="CHEBI:456215"/>
        <dbReference type="EC" id="3.2.2.4"/>
    </reaction>
</comment>
<dbReference type="InterPro" id="IPR031100">
    <property type="entry name" value="LOG_fam"/>
</dbReference>
<sequence>MKQQKDNGMSQTSALSETIRSVCVYCGSGCGTNPRYVEAARQLGKDLAGSNIRLTYGGGSNGLMGTVARAVMEHGGAVTGIIPESLVAIEKPYEDLNELVVTRDLHERKMLMFKRSDAFVALPGGIGTLEELVEQLTWVQLAHHQKPVVIVNTDDYWRQFLDLMEQMRAEGFIREGLEPAFHVLEEAASVVPFLLAHGSSQAVSSLDHLA</sequence>
<comment type="caution">
    <text evidence="4">The sequence shown here is derived from an EMBL/GenBank/DDBJ whole genome shotgun (WGS) entry which is preliminary data.</text>
</comment>
<evidence type="ECO:0000256" key="1">
    <source>
        <dbReference type="ARBA" id="ARBA00000274"/>
    </source>
</evidence>
<proteinExistence type="inferred from homology"/>
<reference evidence="4 5" key="1">
    <citation type="submission" date="2018-08" db="EMBL/GenBank/DDBJ databases">
        <title>Genomic Encyclopedia of Archaeal and Bacterial Type Strains, Phase II (KMG-II): from individual species to whole genera.</title>
        <authorList>
            <person name="Goeker M."/>
        </authorList>
    </citation>
    <scope>NUCLEOTIDE SEQUENCE [LARGE SCALE GENOMIC DNA]</scope>
    <source>
        <strain evidence="4 5">DSM 5002</strain>
    </source>
</reference>
<dbReference type="GO" id="GO:0009691">
    <property type="term" value="P:cytokinin biosynthetic process"/>
    <property type="evidence" value="ECO:0007669"/>
    <property type="project" value="UniProtKB-UniRule"/>
</dbReference>
<dbReference type="EMBL" id="QXDF01000002">
    <property type="protein sequence ID" value="RIA47543.1"/>
    <property type="molecule type" value="Genomic_DNA"/>
</dbReference>